<dbReference type="Pfam" id="PF12680">
    <property type="entry name" value="SnoaL_2"/>
    <property type="match status" value="1"/>
</dbReference>
<evidence type="ECO:0000313" key="2">
    <source>
        <dbReference type="EMBL" id="MXN65266.1"/>
    </source>
</evidence>
<dbReference type="InterPro" id="IPR037401">
    <property type="entry name" value="SnoaL-like"/>
</dbReference>
<dbReference type="EMBL" id="WUMV01000003">
    <property type="protein sequence ID" value="MXN65266.1"/>
    <property type="molecule type" value="Genomic_DNA"/>
</dbReference>
<comment type="caution">
    <text evidence="2">The sequence shown here is derived from an EMBL/GenBank/DDBJ whole genome shotgun (WGS) entry which is preliminary data.</text>
</comment>
<dbReference type="SUPFAM" id="SSF54427">
    <property type="entry name" value="NTF2-like"/>
    <property type="match status" value="1"/>
</dbReference>
<dbReference type="Gene3D" id="3.10.450.50">
    <property type="match status" value="1"/>
</dbReference>
<reference evidence="2 3" key="1">
    <citation type="submission" date="2019-12" db="EMBL/GenBank/DDBJ databases">
        <authorList>
            <person name="Li M."/>
        </authorList>
    </citation>
    <scope>NUCLEOTIDE SEQUENCE [LARGE SCALE GENOMIC DNA]</scope>
    <source>
        <strain evidence="2 3">GBMRC 2046</strain>
    </source>
</reference>
<gene>
    <name evidence="2" type="ORF">GR183_10175</name>
</gene>
<evidence type="ECO:0000259" key="1">
    <source>
        <dbReference type="Pfam" id="PF12680"/>
    </source>
</evidence>
<dbReference type="PANTHER" id="PTHR41252:SF1">
    <property type="entry name" value="BLR2505 PROTEIN"/>
    <property type="match status" value="1"/>
</dbReference>
<name>A0A7X3S7Y0_9HYPH</name>
<feature type="domain" description="SnoaL-like" evidence="1">
    <location>
        <begin position="23"/>
        <end position="123"/>
    </location>
</feature>
<dbReference type="Proteomes" id="UP000433101">
    <property type="component" value="Unassembled WGS sequence"/>
</dbReference>
<dbReference type="PANTHER" id="PTHR41252">
    <property type="entry name" value="BLR2505 PROTEIN"/>
    <property type="match status" value="1"/>
</dbReference>
<accession>A0A7X3S7Y0</accession>
<sequence length="142" mass="16124">MPSEESNISILKAAYAHWHETKGGSIDYWLNLLDDNVNFDSLAEGTKPLEFTQHRNAKSEVEDYLRSLVEQFDMIHYTIDEYVAQGDRVVAIGSTAWRNKATGKTVETPKIDLFKIKNGRIVEFFEMYDTAKVLAACEPDCG</sequence>
<protein>
    <submittedName>
        <fullName evidence="2">Nuclear transport factor 2 family protein</fullName>
    </submittedName>
</protein>
<keyword evidence="3" id="KW-1185">Reference proteome</keyword>
<evidence type="ECO:0000313" key="3">
    <source>
        <dbReference type="Proteomes" id="UP000433101"/>
    </source>
</evidence>
<proteinExistence type="predicted"/>
<dbReference type="InterPro" id="IPR032710">
    <property type="entry name" value="NTF2-like_dom_sf"/>
</dbReference>
<organism evidence="2 3">
    <name type="scientific">Stappia sediminis</name>
    <dbReference type="NCBI Taxonomy" id="2692190"/>
    <lineage>
        <taxon>Bacteria</taxon>
        <taxon>Pseudomonadati</taxon>
        <taxon>Pseudomonadota</taxon>
        <taxon>Alphaproteobacteria</taxon>
        <taxon>Hyphomicrobiales</taxon>
        <taxon>Stappiaceae</taxon>
        <taxon>Stappia</taxon>
    </lineage>
</organism>
<dbReference type="RefSeq" id="WP_160775464.1">
    <property type="nucleotide sequence ID" value="NZ_WUMV01000003.1"/>
</dbReference>
<dbReference type="AlphaFoldDB" id="A0A7X3S7Y0"/>